<evidence type="ECO:0000256" key="3">
    <source>
        <dbReference type="SAM" id="Phobius"/>
    </source>
</evidence>
<dbReference type="InterPro" id="IPR050469">
    <property type="entry name" value="Diguanylate_Cyclase"/>
</dbReference>
<dbReference type="InterPro" id="IPR000160">
    <property type="entry name" value="GGDEF_dom"/>
</dbReference>
<comment type="catalytic activity">
    <reaction evidence="2">
        <text>2 GTP = 3',3'-c-di-GMP + 2 diphosphate</text>
        <dbReference type="Rhea" id="RHEA:24898"/>
        <dbReference type="ChEBI" id="CHEBI:33019"/>
        <dbReference type="ChEBI" id="CHEBI:37565"/>
        <dbReference type="ChEBI" id="CHEBI:58805"/>
        <dbReference type="EC" id="2.7.7.65"/>
    </reaction>
</comment>
<accession>A0ABN0NDF0</accession>
<dbReference type="SUPFAM" id="SSF63829">
    <property type="entry name" value="Calcium-dependent phosphotriesterase"/>
    <property type="match status" value="2"/>
</dbReference>
<dbReference type="PANTHER" id="PTHR45138">
    <property type="entry name" value="REGULATORY COMPONENTS OF SENSORY TRANSDUCTION SYSTEM"/>
    <property type="match status" value="1"/>
</dbReference>
<organism evidence="5 6">
    <name type="scientific">Pseudoalteromonas undina</name>
    <dbReference type="NCBI Taxonomy" id="43660"/>
    <lineage>
        <taxon>Bacteria</taxon>
        <taxon>Pseudomonadati</taxon>
        <taxon>Pseudomonadota</taxon>
        <taxon>Gammaproteobacteria</taxon>
        <taxon>Alteromonadales</taxon>
        <taxon>Pseudoalteromonadaceae</taxon>
        <taxon>Pseudoalteromonas</taxon>
    </lineage>
</organism>
<comment type="caution">
    <text evidence="5">The sequence shown here is derived from an EMBL/GenBank/DDBJ whole genome shotgun (WGS) entry which is preliminary data.</text>
</comment>
<dbReference type="InterPro" id="IPR029787">
    <property type="entry name" value="Nucleotide_cyclase"/>
</dbReference>
<dbReference type="CDD" id="cd01949">
    <property type="entry name" value="GGDEF"/>
    <property type="match status" value="1"/>
</dbReference>
<name>A0ABN0NDF0_9GAMM</name>
<dbReference type="Pfam" id="PF00990">
    <property type="entry name" value="GGDEF"/>
    <property type="match status" value="1"/>
</dbReference>
<dbReference type="SMART" id="SM00267">
    <property type="entry name" value="GGDEF"/>
    <property type="match status" value="1"/>
</dbReference>
<dbReference type="PROSITE" id="PS50887">
    <property type="entry name" value="GGDEF"/>
    <property type="match status" value="1"/>
</dbReference>
<dbReference type="EC" id="2.7.7.65" evidence="1"/>
<dbReference type="SUPFAM" id="SSF101898">
    <property type="entry name" value="NHL repeat"/>
    <property type="match status" value="1"/>
</dbReference>
<reference evidence="5" key="2">
    <citation type="submission" date="2013-04" db="EMBL/GenBank/DDBJ databases">
        <title>Genome sequence of Pseudoalteromonas undina.</title>
        <authorList>
            <person name="Xie B.-B."/>
            <person name="Rong J.-C."/>
            <person name="Qin Q.-L."/>
            <person name="Shu Y.-L."/>
            <person name="Zhang Y.-Z."/>
        </authorList>
    </citation>
    <scope>NUCLEOTIDE SEQUENCE</scope>
    <source>
        <strain evidence="5">NCIMB 2128</strain>
    </source>
</reference>
<dbReference type="NCBIfam" id="TIGR00254">
    <property type="entry name" value="GGDEF"/>
    <property type="match status" value="1"/>
</dbReference>
<sequence>MKKTWEVFCCFVIWFSSQDVLSKASHQFPQSRFYSTQHGLSQASIYDIEEDSNGYIWFATQLGINRFDGYEFVSFGQKTEDGNGLSGSYVFDLEIDPNKGDLYVGNINGLDVLEQQSGQFRHIYLDSSKSGNEQYIVRKIKFDAENNLWIGSSKGLFYRPVGSSEFKKITNEQTPYNVYDLGFDKKGNVWATTKSGLLKFDKQNFNKPPTVLLANKNVSTLFIDSEQKLWVGTNGYGLFKYNINDQQPILIENISTHNGLVDSIVNDIHQMSDGSIWIATADGASIFTDPNDLLDSTVFKSNENIEVDEGINHHNIRSLLESKNGVIFFGTIDSGVGVIDPGKTLIKSLEFKNRDSIYFVTSGNNGEIWASGTSGVWKVNSDLSIEGPFQYANNGGNNLAQNKLTAVYYSKLDGTLWVASKLGLSKLNEETQLLETLPFKSVPIYTLTEDELGMLWIGSYDNGLFYYDPKNNDVILNIDTPLVTEILSLDKEQTWVATIGGLYLVNSVTKHFEHFSHDPDDPSSLPHNVITWISEISPGNYFLGTQGKGLWHMRYDESMKAPIFEQLFADSAISKSSIGGVIKGSDNGYWVASSRGLSRINESFTLIDHYSQNDGVSIGGYYIARPAENEAGLLFFAGVNSFNYFDPMTINTSTDFPALELTKIKTLSLESEDDIYDAKKAPLKELPNDYELVLEPNNLMVTIEFTSLEYGSPKSIQYAYKLKGFDNRWQYVDSISRSVLFTNLLPGHYELEIKNTNRHGVWATKANVLSIVVKTPWWKTTEFIFLSVILFFVFTYLIYRWRTYNLHQQAIALNSLVDSKTKDLKHANEQLRILTVKDSLTQLMNRRGFTERSNQEFEKYQRDKNAFCICLFDIDKFKNINDTYGHSIGDNVLVEVANTVKSSVRGCDVVARWGGEEFIVLFPNVDLSKANDIAERVRLSVSSLELVVKGIKISPTISGGIASIEKFNSLDECINCADDLLYKAKDLGRNRVCL</sequence>
<evidence type="ECO:0000259" key="4">
    <source>
        <dbReference type="PROSITE" id="PS50887"/>
    </source>
</evidence>
<gene>
    <name evidence="5" type="ORF">PUND_16523</name>
</gene>
<dbReference type="PANTHER" id="PTHR45138:SF9">
    <property type="entry name" value="DIGUANYLATE CYCLASE DGCM-RELATED"/>
    <property type="match status" value="1"/>
</dbReference>
<dbReference type="Gene3D" id="2.130.10.10">
    <property type="entry name" value="YVTN repeat-like/Quinoprotein amine dehydrogenase"/>
    <property type="match status" value="2"/>
</dbReference>
<dbReference type="InterPro" id="IPR015943">
    <property type="entry name" value="WD40/YVTN_repeat-like_dom_sf"/>
</dbReference>
<dbReference type="Pfam" id="PF07495">
    <property type="entry name" value="Y_Y_Y"/>
    <property type="match status" value="1"/>
</dbReference>
<dbReference type="InterPro" id="IPR043128">
    <property type="entry name" value="Rev_trsase/Diguanyl_cyclase"/>
</dbReference>
<dbReference type="Proteomes" id="UP000016534">
    <property type="component" value="Unassembled WGS sequence"/>
</dbReference>
<dbReference type="EMBL" id="AHCF02000042">
    <property type="protein sequence ID" value="ERG59524.1"/>
    <property type="molecule type" value="Genomic_DNA"/>
</dbReference>
<protein>
    <recommendedName>
        <fullName evidence="1">diguanylate cyclase</fullName>
        <ecNumber evidence="1">2.7.7.65</ecNumber>
    </recommendedName>
</protein>
<evidence type="ECO:0000256" key="1">
    <source>
        <dbReference type="ARBA" id="ARBA00012528"/>
    </source>
</evidence>
<dbReference type="InterPro" id="IPR011123">
    <property type="entry name" value="Y_Y_Y"/>
</dbReference>
<keyword evidence="3" id="KW-0472">Membrane</keyword>
<reference evidence="5" key="1">
    <citation type="journal article" date="2012" name="J. Bacteriol.">
        <title>Genome sequences of type strains of seven species of the marine bacterium Pseudoalteromonas.</title>
        <authorList>
            <person name="Xie B.B."/>
            <person name="Shu Y.L."/>
            <person name="Qin Q.L."/>
            <person name="Rong J.C."/>
            <person name="Zhang X.Y."/>
            <person name="Chen X.L."/>
            <person name="Shi M."/>
            <person name="He H.L."/>
            <person name="Zhou B.C."/>
            <person name="Zhang Y.Z."/>
        </authorList>
    </citation>
    <scope>NUCLEOTIDE SEQUENCE [LARGE SCALE GENOMIC DNA]</scope>
    <source>
        <strain evidence="5">NCIMB 2128</strain>
    </source>
</reference>
<dbReference type="Pfam" id="PF07494">
    <property type="entry name" value="Reg_prop"/>
    <property type="match status" value="2"/>
</dbReference>
<evidence type="ECO:0000313" key="5">
    <source>
        <dbReference type="EMBL" id="ERG59524.1"/>
    </source>
</evidence>
<dbReference type="Gene3D" id="2.60.40.10">
    <property type="entry name" value="Immunoglobulins"/>
    <property type="match status" value="1"/>
</dbReference>
<proteinExistence type="predicted"/>
<evidence type="ECO:0000313" key="6">
    <source>
        <dbReference type="Proteomes" id="UP000016534"/>
    </source>
</evidence>
<keyword evidence="3" id="KW-0812">Transmembrane</keyword>
<evidence type="ECO:0000256" key="2">
    <source>
        <dbReference type="ARBA" id="ARBA00034247"/>
    </source>
</evidence>
<dbReference type="InterPro" id="IPR011110">
    <property type="entry name" value="Reg_prop"/>
</dbReference>
<feature type="transmembrane region" description="Helical" evidence="3">
    <location>
        <begin position="777"/>
        <end position="799"/>
    </location>
</feature>
<feature type="domain" description="GGDEF" evidence="4">
    <location>
        <begin position="865"/>
        <end position="994"/>
    </location>
</feature>
<keyword evidence="3" id="KW-1133">Transmembrane helix</keyword>
<dbReference type="InterPro" id="IPR013783">
    <property type="entry name" value="Ig-like_fold"/>
</dbReference>
<dbReference type="Gene3D" id="3.30.70.270">
    <property type="match status" value="1"/>
</dbReference>
<dbReference type="SUPFAM" id="SSF55073">
    <property type="entry name" value="Nucleotide cyclase"/>
    <property type="match status" value="1"/>
</dbReference>
<keyword evidence="6" id="KW-1185">Reference proteome</keyword>